<feature type="compositionally biased region" description="Acidic residues" evidence="1">
    <location>
        <begin position="1064"/>
        <end position="1079"/>
    </location>
</feature>
<feature type="region of interest" description="Disordered" evidence="1">
    <location>
        <begin position="2406"/>
        <end position="2435"/>
    </location>
</feature>
<gene>
    <name evidence="2" type="ORF">BSAL_52570</name>
</gene>
<dbReference type="VEuPathDB" id="TriTrypDB:BSAL_37770"/>
<dbReference type="GO" id="GO:0016887">
    <property type="term" value="F:ATP hydrolysis activity"/>
    <property type="evidence" value="ECO:0007669"/>
    <property type="project" value="InterPro"/>
</dbReference>
<protein>
    <submittedName>
        <fullName evidence="2">Uncharacterized protein</fullName>
    </submittedName>
</protein>
<feature type="compositionally biased region" description="Basic and acidic residues" evidence="1">
    <location>
        <begin position="1054"/>
        <end position="1063"/>
    </location>
</feature>
<feature type="region of interest" description="Disordered" evidence="1">
    <location>
        <begin position="687"/>
        <end position="722"/>
    </location>
</feature>
<accession>A0A0S4IRU0</accession>
<reference evidence="3" key="1">
    <citation type="submission" date="2015-09" db="EMBL/GenBank/DDBJ databases">
        <authorList>
            <consortium name="Pathogen Informatics"/>
        </authorList>
    </citation>
    <scope>NUCLEOTIDE SEQUENCE [LARGE SCALE GENOMIC DNA]</scope>
    <source>
        <strain evidence="3">Lake Konstanz</strain>
    </source>
</reference>
<evidence type="ECO:0000256" key="1">
    <source>
        <dbReference type="SAM" id="MobiDB-lite"/>
    </source>
</evidence>
<sequence length="2454" mass="271548">MRITFRGNPRLDDLKHTARTLMRQQARKFVNSSGAFQSYTAAGGGVDAVVNEQWVDGFCVAFRNLILSDNANPRIRWFYGMRDFYSFVSMMKRHIDNRLGDEIGQSLLDNRRKSSFLHLMQWALQINFGGHPDPDIEKTVIQTLSKAILGNGSTLSICAWEPASTALPTTTTTGLGVNTAVCDMCARLQWYDARVRDPTTEFNLVTYVKTGTPCPTIINHQATVRSSLVYALYRTPPEVVRLYRVRNVLLFSRGNAGVELLFRLGYVHNDAEVIDPRDPAHVTPQQIMTDLSRVRRCLRTNRTLILVRAAHLYEAMFDVLNQHFAIEPRGDEYCFYSTLTVDGFTSTVRVSPDHRIILVEDEANINKLTAPFLNRCIKVHLDFESALSAPQRRLFNHVKADVEHHGNCVPKMLIPGYSDETLASHILNIDVAPDASQSTVRSLVGDVWGWLWTLVCPRRWHQARLGLIPQITEEANSKWCCNPIGSELEHLIRRPHIVTTSNDDDDAGTGAAVTENNEVLGEDEEEVDGIKLRQHLLVFTEQREIPGRQLIETMLRLFGAQRCDPSKIVPINFLQDDALDPLISGTVGTSQNNATVGIFVVDMSAINGDAGSVKLDGLLHRVARCSQHRHIVVVAVLPSTSKPPTVSDTSGFGRLTWRLSDRSDWTLIFLDEVVPPELLPVDPRLLVPASESDDDDDNDEEAADQEYDDADKSLTDADDEEDDDVYDAKDMIRLQSALRQAFAAVGTMRSRAIAQHLGSGESVKLLERAVVSLFDLKTPAFDCLADMFVAGMKMLPVMASNPAWTKLAILTVASSDSLRDQLTTFLVNLGQRAAQLVIPVLMEENSHYHAGSGAAVDNEVCDDDDDDATLAKEELRDVFTALLHSSLVPTVDYAECIQQQGHSHLALPSTSIQLVNDVCRFPFSLRLQQKLDTAETTEVQRAIYDSLFMSLARAPSAELVRLYSADLVRRASKLSFAECDVIASLLLLNIADYNSLTIVDVHAHLSSHSQWLDCAYEWVRGLSALALDDARVTLRAWALEHHAPLDDDDDDGDEASHLRKNNTDDDDSTGEDEEQVEEDETQFPGFYITILRCCQRKLIDVAAAQSPHGIIPLSKVNAIAGLCPQLRDCWDLKLHSGLAMLPPAADRELIGTGYDDIKGLLACKKPSDVIRYVFDHYSPVIDLVIHSLVQVVLPPEEENTSASMTLRTTLVDHAVGCEGFPHALWASVLRSLIRKWRDNPGTTLDTFIGPALTYHVHSNPDSERSSVVSRCFFDVWHENGYHALQSKISSAISSIDGATTTAAAEQLQNSSPLLTLLRVARSGIDTAASSVLASQLLLTSDPAVTNHQGRVDRRVAVAENHLKTAYESNDSSRKEQISWFLCRAVYFQVLSMDAFRATLAADRRKPVSLIPSKFYTSFESLALLTAVPPPSSVLDLFDGYAQTRVNLERALPPTSRIGSPPTRTIVAAALSICVTSPQHERLPMDAYLTPLQTTLAEKLRVELSQKSKDIIDAILFVMTLSTTIPFLFNALQADSDVQPVYTRGPPPPAEERQATAAFFAAQALDRIAGILQALCRDNNGATQRVSVADVRAASEHVIDQILAIRCPHCRAPFDGFEGCFAITCMCDQDFCGWCYEMSEDSLANHVHVLACPFGLNGRGHFYGTVVQWAESNTRWRVQKLQAYFNTIDDGALRSAIAGNLLPQLLALGIDIGTVGANPIVSAKTLIGDLEPVLKQLSTSLFGNANGTSNAVWWLCSKISLVAANNNGHAAQQLHTWDDVLAHFTAPAGENPLEWVAERQAATTNARSPAINTLLQLPPILEAEALLPEQERHQWLHRHYRYRSVFDATKAFWSVVESNNSFAALKRLHQASSAIPQYLCATQNEAYCRILQFVKKLQVAARRHHLTRATAETTTLQHWNSTHPFVAERELEQLESDVRLIWSCVEDVFCKTKRDLIGADVATDVFEVSTARVSSMLPGSSFTDKNGGFILALLHGRSHASGWQGLFESSNNVQQVLQEHNVPQGPNAHHRLFSLQPSDLLEYDEHTLVTTVLPMFIDPTAPASGFTHDVAAKVVQWSLSQPGIHGKPSLLPVLDDHPALMEGAVEAFKYADEVSSSVITLQQKLPFELITEESGIEAAIQELIRYDPEFADAARSFISVLIRELASCSVRIQLPVLAEAAYKSMATPLLPIQSRAAFAIFSRLGTRLRTSHLVPLLTLVWNMDNIVPSARQPFPEHSSIPVQVATVVKKFVHDERIQVVLRLIACVMYLQPTNVFSEHYFDSSLMDVVYSVKEEKAFEDFAALEDSHTLPYMHETICCVKQSLEDALQEAEIRRVQEYHQQSQLQANDDHAASHDNHRIHSLNLAAAQQRSTNFTGVVAMTPRMNLDGRSGGGGFVLRSAVALGDSQDSRATTAGASGRDRSSGGRHSDGHPQATATNVTNMWLVDPCLNYGDV</sequence>
<dbReference type="PANTHER" id="PTHR22605:SF1">
    <property type="entry name" value="RZ-TYPE DOMAIN-CONTAINING PROTEIN"/>
    <property type="match status" value="1"/>
</dbReference>
<dbReference type="SUPFAM" id="SSF57850">
    <property type="entry name" value="RING/U-box"/>
    <property type="match status" value="1"/>
</dbReference>
<dbReference type="InterPro" id="IPR031248">
    <property type="entry name" value="RNF213"/>
</dbReference>
<dbReference type="GO" id="GO:0004842">
    <property type="term" value="F:ubiquitin-protein transferase activity"/>
    <property type="evidence" value="ECO:0007669"/>
    <property type="project" value="InterPro"/>
</dbReference>
<dbReference type="OrthoDB" id="2423195at2759"/>
<feature type="compositionally biased region" description="Basic and acidic residues" evidence="1">
    <location>
        <begin position="2418"/>
        <end position="2430"/>
    </location>
</feature>
<evidence type="ECO:0000313" key="3">
    <source>
        <dbReference type="Proteomes" id="UP000051952"/>
    </source>
</evidence>
<keyword evidence="3" id="KW-1185">Reference proteome</keyword>
<dbReference type="PANTHER" id="PTHR22605">
    <property type="entry name" value="RZ-TYPE DOMAIN-CONTAINING PROTEIN"/>
    <property type="match status" value="1"/>
</dbReference>
<evidence type="ECO:0000313" key="2">
    <source>
        <dbReference type="EMBL" id="CUE70727.1"/>
    </source>
</evidence>
<feature type="compositionally biased region" description="Acidic residues" evidence="1">
    <location>
        <begin position="691"/>
        <end position="709"/>
    </location>
</feature>
<organism evidence="2 3">
    <name type="scientific">Bodo saltans</name>
    <name type="common">Flagellated protozoan</name>
    <dbReference type="NCBI Taxonomy" id="75058"/>
    <lineage>
        <taxon>Eukaryota</taxon>
        <taxon>Discoba</taxon>
        <taxon>Euglenozoa</taxon>
        <taxon>Kinetoplastea</taxon>
        <taxon>Metakinetoplastina</taxon>
        <taxon>Eubodonida</taxon>
        <taxon>Bodonidae</taxon>
        <taxon>Bodo</taxon>
    </lineage>
</organism>
<feature type="region of interest" description="Disordered" evidence="1">
    <location>
        <begin position="1045"/>
        <end position="1079"/>
    </location>
</feature>
<name>A0A0S4IRU0_BODSA</name>
<dbReference type="EMBL" id="CYKH01000087">
    <property type="protein sequence ID" value="CUE70727.1"/>
    <property type="molecule type" value="Genomic_DNA"/>
</dbReference>
<proteinExistence type="predicted"/>
<dbReference type="VEuPathDB" id="TriTrypDB:BSAL_37765"/>
<dbReference type="Proteomes" id="UP000051952">
    <property type="component" value="Unassembled WGS sequence"/>
</dbReference>